<dbReference type="EMBL" id="MAQA01000003">
    <property type="protein sequence ID" value="OCI32774.1"/>
    <property type="molecule type" value="Genomic_DNA"/>
</dbReference>
<organism evidence="2 3">
    <name type="scientific">Oerskovia enterophila</name>
    <dbReference type="NCBI Taxonomy" id="43678"/>
    <lineage>
        <taxon>Bacteria</taxon>
        <taxon>Bacillati</taxon>
        <taxon>Actinomycetota</taxon>
        <taxon>Actinomycetes</taxon>
        <taxon>Micrococcales</taxon>
        <taxon>Cellulomonadaceae</taxon>
        <taxon>Oerskovia</taxon>
    </lineage>
</organism>
<name>A0ABX2Y893_9CELL</name>
<protein>
    <recommendedName>
        <fullName evidence="1">DUF7455 domain-containing protein</fullName>
    </recommendedName>
</protein>
<accession>A0ABX2Y893</accession>
<dbReference type="InterPro" id="IPR055878">
    <property type="entry name" value="DUF7455"/>
</dbReference>
<evidence type="ECO:0000313" key="3">
    <source>
        <dbReference type="Proteomes" id="UP000093412"/>
    </source>
</evidence>
<evidence type="ECO:0000313" key="2">
    <source>
        <dbReference type="EMBL" id="OCI32774.1"/>
    </source>
</evidence>
<dbReference type="RefSeq" id="WP_139107623.1">
    <property type="nucleotide sequence ID" value="NZ_MAQA01000003.1"/>
</dbReference>
<feature type="domain" description="DUF7455" evidence="1">
    <location>
        <begin position="30"/>
        <end position="77"/>
    </location>
</feature>
<dbReference type="Pfam" id="PF24254">
    <property type="entry name" value="DUF7455"/>
    <property type="match status" value="1"/>
</dbReference>
<dbReference type="Proteomes" id="UP000093412">
    <property type="component" value="Unassembled WGS sequence"/>
</dbReference>
<proteinExistence type="predicted"/>
<keyword evidence="3" id="KW-1185">Reference proteome</keyword>
<reference evidence="2 3" key="1">
    <citation type="submission" date="2016-06" db="EMBL/GenBank/DDBJ databases">
        <title>Genome sequence of Oerskovia enterophila DSM 43852.</title>
        <authorList>
            <person name="Poehlein A."/>
            <person name="Jag V."/>
            <person name="Bengelsdorf F.R."/>
            <person name="Daniel R."/>
            <person name="Duerre P."/>
        </authorList>
    </citation>
    <scope>NUCLEOTIDE SEQUENCE [LARGE SCALE GENOMIC DNA]</scope>
    <source>
        <strain evidence="2 3">DSM 43852</strain>
    </source>
</reference>
<evidence type="ECO:0000259" key="1">
    <source>
        <dbReference type="Pfam" id="PF24254"/>
    </source>
</evidence>
<comment type="caution">
    <text evidence="2">The sequence shown here is derived from an EMBL/GenBank/DDBJ whole genome shotgun (WGS) entry which is preliminary data.</text>
</comment>
<sequence length="90" mass="9230">MSTTTAPTQPVVFVEELGTAARDAAARIEHERCDSCGHRAYVVTVVPSAAGPMPLSWCAHHFETVGKGSGAVAIDIRSRLAQAPGASAGA</sequence>
<gene>
    <name evidence="2" type="ORF">OERS_03660</name>
</gene>